<dbReference type="EMBL" id="CAKJTI010000002">
    <property type="protein sequence ID" value="CAG9611312.1"/>
    <property type="molecule type" value="Genomic_DNA"/>
</dbReference>
<gene>
    <name evidence="1" type="ORF">BACCIP111899_00484</name>
</gene>
<evidence type="ECO:0008006" key="3">
    <source>
        <dbReference type="Google" id="ProtNLM"/>
    </source>
</evidence>
<protein>
    <recommendedName>
        <fullName evidence="3">YtzH-like protein</fullName>
    </recommendedName>
</protein>
<dbReference type="InterPro" id="IPR025547">
    <property type="entry name" value="YtzH"/>
</dbReference>
<sequence>MPLNHEHQMAILKDILVNHQSDCCGTVSECEQLERLIQSLLVNDSVSNEVKTMLNDVYYYSQSGKLSPDLDGHISGHQEQLSQWITGMDSFS</sequence>
<reference evidence="1 2" key="1">
    <citation type="submission" date="2021-10" db="EMBL/GenBank/DDBJ databases">
        <authorList>
            <person name="Criscuolo A."/>
        </authorList>
    </citation>
    <scope>NUCLEOTIDE SEQUENCE [LARGE SCALE GENOMIC DNA]</scope>
    <source>
        <strain evidence="2">CIP 111899</strain>
    </source>
</reference>
<dbReference type="Proteomes" id="UP000789423">
    <property type="component" value="Unassembled WGS sequence"/>
</dbReference>
<proteinExistence type="predicted"/>
<name>A0ABM8Y6K1_9BACI</name>
<organism evidence="1 2">
    <name type="scientific">Bacillus rhizoplanae</name>
    <dbReference type="NCBI Taxonomy" id="2880966"/>
    <lineage>
        <taxon>Bacteria</taxon>
        <taxon>Bacillati</taxon>
        <taxon>Bacillota</taxon>
        <taxon>Bacilli</taxon>
        <taxon>Bacillales</taxon>
        <taxon>Bacillaceae</taxon>
        <taxon>Bacillus</taxon>
    </lineage>
</organism>
<dbReference type="Pfam" id="PF14165">
    <property type="entry name" value="YtzH"/>
    <property type="match status" value="1"/>
</dbReference>
<dbReference type="RefSeq" id="WP_098306736.1">
    <property type="nucleotide sequence ID" value="NZ_CAKJTI010000002.1"/>
</dbReference>
<keyword evidence="2" id="KW-1185">Reference proteome</keyword>
<evidence type="ECO:0000313" key="1">
    <source>
        <dbReference type="EMBL" id="CAG9611312.1"/>
    </source>
</evidence>
<evidence type="ECO:0000313" key="2">
    <source>
        <dbReference type="Proteomes" id="UP000789423"/>
    </source>
</evidence>
<accession>A0ABM8Y6K1</accession>
<comment type="caution">
    <text evidence="1">The sequence shown here is derived from an EMBL/GenBank/DDBJ whole genome shotgun (WGS) entry which is preliminary data.</text>
</comment>